<name>A0A541BLU5_9NOCA</name>
<organism evidence="2 3">
    <name type="scientific">Rhodococcus spelaei</name>
    <dbReference type="NCBI Taxonomy" id="2546320"/>
    <lineage>
        <taxon>Bacteria</taxon>
        <taxon>Bacillati</taxon>
        <taxon>Actinomycetota</taxon>
        <taxon>Actinomycetes</taxon>
        <taxon>Mycobacteriales</taxon>
        <taxon>Nocardiaceae</taxon>
        <taxon>Rhodococcus</taxon>
    </lineage>
</organism>
<dbReference type="InterPro" id="IPR024520">
    <property type="entry name" value="DUF3558"/>
</dbReference>
<dbReference type="EMBL" id="VIGH01000003">
    <property type="protein sequence ID" value="TQF73278.1"/>
    <property type="molecule type" value="Genomic_DNA"/>
</dbReference>
<reference evidence="2 3" key="1">
    <citation type="submission" date="2019-06" db="EMBL/GenBank/DDBJ databases">
        <title>Rhodococcus spaelei sp. nov., isolated from a cave.</title>
        <authorList>
            <person name="Lee S.D."/>
        </authorList>
    </citation>
    <scope>NUCLEOTIDE SEQUENCE [LARGE SCALE GENOMIC DNA]</scope>
    <source>
        <strain evidence="2 3">C9-5</strain>
    </source>
</reference>
<protein>
    <submittedName>
        <fullName evidence="2">DUF3558 domain-containing protein</fullName>
    </submittedName>
</protein>
<comment type="caution">
    <text evidence="2">The sequence shown here is derived from an EMBL/GenBank/DDBJ whole genome shotgun (WGS) entry which is preliminary data.</text>
</comment>
<evidence type="ECO:0000313" key="2">
    <source>
        <dbReference type="EMBL" id="TQF73278.1"/>
    </source>
</evidence>
<proteinExistence type="predicted"/>
<accession>A0A541BLU5</accession>
<gene>
    <name evidence="2" type="ORF">FK531_07055</name>
</gene>
<dbReference type="Proteomes" id="UP000316256">
    <property type="component" value="Unassembled WGS sequence"/>
</dbReference>
<evidence type="ECO:0000256" key="1">
    <source>
        <dbReference type="SAM" id="MobiDB-lite"/>
    </source>
</evidence>
<sequence>MPDWCRGWCTARTSARRSSSGPGGPTSGRDEPARPTTNCVVHRWTHRPRCPSPVPIPGPRQPLFPRRRNRVGCVHRAALSPLARTAIRAPRRGHRWRYIGVIGTFSGIVTVSSLLTGCSGDENRDAAAPTSTPVASGFRFAACASMTDAEVSQTTSLPSLTRVVQNPIGCRWEGSRSYVQAWWYRGSPLAVERTAAASANLEPTDLTVAGLAGFEAHSADDRVCEIVAAAGPDLIAWTVDIGDSARRGACDAATALTSSSVTRGVER</sequence>
<dbReference type="OrthoDB" id="4624021at2"/>
<keyword evidence="3" id="KW-1185">Reference proteome</keyword>
<dbReference type="Pfam" id="PF12079">
    <property type="entry name" value="DUF3558"/>
    <property type="match status" value="1"/>
</dbReference>
<dbReference type="AlphaFoldDB" id="A0A541BLU5"/>
<feature type="region of interest" description="Disordered" evidence="1">
    <location>
        <begin position="14"/>
        <end position="36"/>
    </location>
</feature>
<evidence type="ECO:0000313" key="3">
    <source>
        <dbReference type="Proteomes" id="UP000316256"/>
    </source>
</evidence>